<dbReference type="Proteomes" id="UP000217790">
    <property type="component" value="Unassembled WGS sequence"/>
</dbReference>
<organism evidence="1 2">
    <name type="scientific">Armillaria gallica</name>
    <name type="common">Bulbous honey fungus</name>
    <name type="synonym">Armillaria bulbosa</name>
    <dbReference type="NCBI Taxonomy" id="47427"/>
    <lineage>
        <taxon>Eukaryota</taxon>
        <taxon>Fungi</taxon>
        <taxon>Dikarya</taxon>
        <taxon>Basidiomycota</taxon>
        <taxon>Agaricomycotina</taxon>
        <taxon>Agaricomycetes</taxon>
        <taxon>Agaricomycetidae</taxon>
        <taxon>Agaricales</taxon>
        <taxon>Marasmiineae</taxon>
        <taxon>Physalacriaceae</taxon>
        <taxon>Armillaria</taxon>
    </lineage>
</organism>
<dbReference type="InParanoid" id="A0A2H3DGP5"/>
<proteinExistence type="predicted"/>
<evidence type="ECO:0000313" key="2">
    <source>
        <dbReference type="Proteomes" id="UP000217790"/>
    </source>
</evidence>
<dbReference type="EMBL" id="KZ293654">
    <property type="protein sequence ID" value="PBK94389.1"/>
    <property type="molecule type" value="Genomic_DNA"/>
</dbReference>
<dbReference type="OrthoDB" id="3259294at2759"/>
<evidence type="ECO:0000313" key="1">
    <source>
        <dbReference type="EMBL" id="PBK94389.1"/>
    </source>
</evidence>
<dbReference type="STRING" id="47427.A0A2H3DGP5"/>
<accession>A0A2H3DGP5</accession>
<feature type="non-terminal residue" evidence="1">
    <location>
        <position position="1"/>
    </location>
</feature>
<gene>
    <name evidence="1" type="ORF">ARMGADRAFT_927941</name>
</gene>
<reference evidence="2" key="1">
    <citation type="journal article" date="2017" name="Nat. Ecol. Evol.">
        <title>Genome expansion and lineage-specific genetic innovations in the forest pathogenic fungi Armillaria.</title>
        <authorList>
            <person name="Sipos G."/>
            <person name="Prasanna A.N."/>
            <person name="Walter M.C."/>
            <person name="O'Connor E."/>
            <person name="Balint B."/>
            <person name="Krizsan K."/>
            <person name="Kiss B."/>
            <person name="Hess J."/>
            <person name="Varga T."/>
            <person name="Slot J."/>
            <person name="Riley R."/>
            <person name="Boka B."/>
            <person name="Rigling D."/>
            <person name="Barry K."/>
            <person name="Lee J."/>
            <person name="Mihaltcheva S."/>
            <person name="LaButti K."/>
            <person name="Lipzen A."/>
            <person name="Waldron R."/>
            <person name="Moloney N.M."/>
            <person name="Sperisen C."/>
            <person name="Kredics L."/>
            <person name="Vagvoelgyi C."/>
            <person name="Patrignani A."/>
            <person name="Fitzpatrick D."/>
            <person name="Nagy I."/>
            <person name="Doyle S."/>
            <person name="Anderson J.B."/>
            <person name="Grigoriev I.V."/>
            <person name="Gueldener U."/>
            <person name="Muensterkoetter M."/>
            <person name="Nagy L.G."/>
        </authorList>
    </citation>
    <scope>NUCLEOTIDE SEQUENCE [LARGE SCALE GENOMIC DNA]</scope>
    <source>
        <strain evidence="2">Ar21-2</strain>
    </source>
</reference>
<sequence length="79" mass="9177">KDQARKIMTQMINVLGAKMEIGAPMICSYLLGLPDCYTNHIFVTFYWNSFVSEAKNDWKHEGEPLEEVKIQIKKNKTIK</sequence>
<dbReference type="AlphaFoldDB" id="A0A2H3DGP5"/>
<name>A0A2H3DGP5_ARMGA</name>
<protein>
    <submittedName>
        <fullName evidence="1">Uncharacterized protein</fullName>
    </submittedName>
</protein>
<keyword evidence="2" id="KW-1185">Reference proteome</keyword>